<feature type="transmembrane region" description="Helical" evidence="1">
    <location>
        <begin position="468"/>
        <end position="487"/>
    </location>
</feature>
<evidence type="ECO:0000256" key="1">
    <source>
        <dbReference type="SAM" id="Phobius"/>
    </source>
</evidence>
<reference evidence="2" key="1">
    <citation type="submission" date="2019-10" db="EMBL/GenBank/DDBJ databases">
        <title>Malate fermentation in French cider.</title>
        <authorList>
            <person name="Cousin F.J."/>
            <person name="Medina Fernandez S."/>
            <person name="Misery B."/>
            <person name="Laplace J.-M."/>
            <person name="Cretenet M."/>
        </authorList>
    </citation>
    <scope>NUCLEOTIDE SEQUENCE</scope>
    <source>
        <strain evidence="2">UCMA15901</strain>
    </source>
</reference>
<organism evidence="2 3">
    <name type="scientific">Pediococcus parvulus</name>
    <dbReference type="NCBI Taxonomy" id="54062"/>
    <lineage>
        <taxon>Bacteria</taxon>
        <taxon>Bacillati</taxon>
        <taxon>Bacillota</taxon>
        <taxon>Bacilli</taxon>
        <taxon>Lactobacillales</taxon>
        <taxon>Lactobacillaceae</taxon>
        <taxon>Pediococcus</taxon>
    </lineage>
</organism>
<keyword evidence="1" id="KW-0812">Transmembrane</keyword>
<feature type="transmembrane region" description="Helical" evidence="1">
    <location>
        <begin position="21"/>
        <end position="40"/>
    </location>
</feature>
<dbReference type="AlphaFoldDB" id="A0AAP5TA48"/>
<feature type="transmembrane region" description="Helical" evidence="1">
    <location>
        <begin position="198"/>
        <end position="214"/>
    </location>
</feature>
<feature type="transmembrane region" description="Helical" evidence="1">
    <location>
        <begin position="130"/>
        <end position="154"/>
    </location>
</feature>
<evidence type="ECO:0000313" key="2">
    <source>
        <dbReference type="EMBL" id="MDV7693944.1"/>
    </source>
</evidence>
<feature type="transmembrane region" description="Helical" evidence="1">
    <location>
        <begin position="440"/>
        <end position="461"/>
    </location>
</feature>
<name>A0AAP5TA48_9LACO</name>
<dbReference type="Proteomes" id="UP001275867">
    <property type="component" value="Unassembled WGS sequence"/>
</dbReference>
<accession>A0AAP5TA48</accession>
<feature type="transmembrane region" description="Helical" evidence="1">
    <location>
        <begin position="513"/>
        <end position="531"/>
    </location>
</feature>
<feature type="transmembrane region" description="Helical" evidence="1">
    <location>
        <begin position="342"/>
        <end position="365"/>
    </location>
</feature>
<keyword evidence="1" id="KW-0472">Membrane</keyword>
<keyword evidence="1" id="KW-1133">Transmembrane helix</keyword>
<gene>
    <name evidence="2" type="ORF">GA842_03410</name>
</gene>
<feature type="transmembrane region" description="Helical" evidence="1">
    <location>
        <begin position="241"/>
        <end position="261"/>
    </location>
</feature>
<proteinExistence type="predicted"/>
<dbReference type="RefSeq" id="WP_317762874.1">
    <property type="nucleotide sequence ID" value="NZ_WERX01000008.1"/>
</dbReference>
<feature type="transmembrane region" description="Helical" evidence="1">
    <location>
        <begin position="82"/>
        <end position="104"/>
    </location>
</feature>
<protein>
    <submittedName>
        <fullName evidence="2">ABC transporter permease</fullName>
    </submittedName>
</protein>
<feature type="transmembrane region" description="Helical" evidence="1">
    <location>
        <begin position="300"/>
        <end position="322"/>
    </location>
</feature>
<feature type="transmembrane region" description="Helical" evidence="1">
    <location>
        <begin position="166"/>
        <end position="186"/>
    </location>
</feature>
<evidence type="ECO:0000313" key="3">
    <source>
        <dbReference type="Proteomes" id="UP001275867"/>
    </source>
</evidence>
<sequence>MKRNNYQQSGFLTRFNLRRDWFLILIWLLILGGLMASVAFKFNDLYGTPTSIASIVSTLKMPAMVSLFGAFVAKPPYTTADVFASEMVVFMALFMAVMNIFFAVRNTRGEESNGMLELIRSHAVGKQSPLLAVTLELFLINLFVGLVYFGGLQVSGMHGTSIEGNLLIGLGLATSGFMFGSTALLMAQISDNPRGATMLSYLFLGVTYLIRMVTDVENADLTWWSPFGWVEKMSIYHENNWLPVIFSLVLTIVLLFLTFYASRHRDVDAGLIATRGGRKRATVLLSGPFSLVLRLDRLSLIVWIISLAILGISYGSIFGTVGDLLKTNPLMGSLLGQSALNAAGRMIALKFAALLMIVFAVLATVPSVQTLLRINGDERKGWLEQLHAKAVSRAKIFSSYAAVAFIIGTLSLLAAVSGIWLANTTVMDDPLSFARLCRGFLGYLPALYVILGISVLIIGWFPRLQTIIWALPVYGLISLYFGNLMNIPDWAQKITPYGWINDVPVKSVDWPQFTLMMVLAVILFIVGFIGYRHRDLIEN</sequence>
<comment type="caution">
    <text evidence="2">The sequence shown here is derived from an EMBL/GenBank/DDBJ whole genome shotgun (WGS) entry which is preliminary data.</text>
</comment>
<feature type="transmembrane region" description="Helical" evidence="1">
    <location>
        <begin position="397"/>
        <end position="420"/>
    </location>
</feature>
<dbReference type="EMBL" id="WERX01000008">
    <property type="protein sequence ID" value="MDV7693944.1"/>
    <property type="molecule type" value="Genomic_DNA"/>
</dbReference>